<dbReference type="AlphaFoldDB" id="A0A5S3Z9J2"/>
<gene>
    <name evidence="2" type="ORF">CWC05_04400</name>
</gene>
<feature type="chain" id="PRO_5024279780" evidence="1">
    <location>
        <begin position="40"/>
        <end position="265"/>
    </location>
</feature>
<proteinExistence type="predicted"/>
<dbReference type="EMBL" id="PNCG01000002">
    <property type="protein sequence ID" value="TMP88671.1"/>
    <property type="molecule type" value="Genomic_DNA"/>
</dbReference>
<feature type="signal peptide" evidence="1">
    <location>
        <begin position="1"/>
        <end position="39"/>
    </location>
</feature>
<dbReference type="RefSeq" id="WP_081604421.1">
    <property type="nucleotide sequence ID" value="NZ_PNBS01000043.1"/>
</dbReference>
<reference evidence="2 3" key="1">
    <citation type="submission" date="2017-12" db="EMBL/GenBank/DDBJ databases">
        <authorList>
            <person name="Paulsen S."/>
            <person name="Gram L.K."/>
        </authorList>
    </citation>
    <scope>NUCLEOTIDE SEQUENCE [LARGE SCALE GENOMIC DNA]</scope>
    <source>
        <strain evidence="2 3">S2897</strain>
    </source>
</reference>
<keyword evidence="1" id="KW-0732">Signal</keyword>
<protein>
    <submittedName>
        <fullName evidence="2">DUF3108 domain-containing protein</fullName>
    </submittedName>
</protein>
<evidence type="ECO:0000256" key="1">
    <source>
        <dbReference type="SAM" id="SignalP"/>
    </source>
</evidence>
<accession>A0A5S3Z9J2</accession>
<reference evidence="3" key="2">
    <citation type="submission" date="2019-06" db="EMBL/GenBank/DDBJ databases">
        <title>Co-occurence of chitin degradation, pigmentation and bioactivity in marine Pseudoalteromonas.</title>
        <authorList>
            <person name="Sonnenschein E.C."/>
            <person name="Bech P.K."/>
        </authorList>
    </citation>
    <scope>NUCLEOTIDE SEQUENCE [LARGE SCALE GENOMIC DNA]</scope>
    <source>
        <strain evidence="3">S2897</strain>
    </source>
</reference>
<sequence length="265" mass="30371">MQCSITTPFLAKVPTLTRTWTANILLVAALGCGSFAADAQPQSQASDATSALTEYSAEYHVTRQGERHGKARRALTRIDDSHYQLSYRSDIEWMIFSDEREETSRFQFTDGEVTPIYYTMERTGTGPDKEYKISFDHSNQQVFSNESKYALDCPWKADYQDVLSYQIALRKALAEGQERFAYPIVDKKGNSREYAFEVVGTETITLPIGNVETVKVKRLYDNDKRQAIAWFAPKMNYMMVRMYKGKDGVEQFQVELAKYVPYTPL</sequence>
<name>A0A5S3Z9J2_9GAMM</name>
<dbReference type="Proteomes" id="UP000305874">
    <property type="component" value="Unassembled WGS sequence"/>
</dbReference>
<evidence type="ECO:0000313" key="3">
    <source>
        <dbReference type="Proteomes" id="UP000305874"/>
    </source>
</evidence>
<dbReference type="Pfam" id="PF11306">
    <property type="entry name" value="DUF3108"/>
    <property type="match status" value="1"/>
</dbReference>
<organism evidence="2 3">
    <name type="scientific">Pseudoalteromonas ruthenica</name>
    <dbReference type="NCBI Taxonomy" id="151081"/>
    <lineage>
        <taxon>Bacteria</taxon>
        <taxon>Pseudomonadati</taxon>
        <taxon>Pseudomonadota</taxon>
        <taxon>Gammaproteobacteria</taxon>
        <taxon>Alteromonadales</taxon>
        <taxon>Pseudoalteromonadaceae</taxon>
        <taxon>Pseudoalteromonas</taxon>
    </lineage>
</organism>
<dbReference type="InterPro" id="IPR021457">
    <property type="entry name" value="DUF3108"/>
</dbReference>
<evidence type="ECO:0000313" key="2">
    <source>
        <dbReference type="EMBL" id="TMP88671.1"/>
    </source>
</evidence>
<comment type="caution">
    <text evidence="2">The sequence shown here is derived from an EMBL/GenBank/DDBJ whole genome shotgun (WGS) entry which is preliminary data.</text>
</comment>